<dbReference type="InterPro" id="IPR050966">
    <property type="entry name" value="Glutamyl_endopeptidase"/>
</dbReference>
<dbReference type="InterPro" id="IPR009003">
    <property type="entry name" value="Peptidase_S1_PA"/>
</dbReference>
<reference evidence="4 5" key="1">
    <citation type="submission" date="2022-06" db="EMBL/GenBank/DDBJ databases">
        <title>Whole-genome of Asaia lannensis strain LMG 27011T.</title>
        <authorList>
            <person name="Sombolestani A."/>
        </authorList>
    </citation>
    <scope>NUCLEOTIDE SEQUENCE [LARGE SCALE GENOMIC DNA]</scope>
    <source>
        <strain evidence="4 5">NBRC 102526</strain>
    </source>
</reference>
<evidence type="ECO:0000256" key="1">
    <source>
        <dbReference type="ARBA" id="ARBA00022729"/>
    </source>
</evidence>
<dbReference type="SUPFAM" id="SSF50494">
    <property type="entry name" value="Trypsin-like serine proteases"/>
    <property type="match status" value="1"/>
</dbReference>
<feature type="domain" description="Peptidase S1" evidence="3">
    <location>
        <begin position="36"/>
        <end position="247"/>
    </location>
</feature>
<proteinExistence type="predicted"/>
<dbReference type="PANTHER" id="PTHR15462:SF8">
    <property type="entry name" value="SERINE PROTEASE"/>
    <property type="match status" value="1"/>
</dbReference>
<dbReference type="Gene3D" id="2.40.10.10">
    <property type="entry name" value="Trypsin-like serine proteases"/>
    <property type="match status" value="2"/>
</dbReference>
<accession>A0ABT1CG51</accession>
<gene>
    <name evidence="4" type="ORF">NF685_03020</name>
</gene>
<feature type="chain" id="PRO_5046270242" evidence="2">
    <location>
        <begin position="29"/>
        <end position="247"/>
    </location>
</feature>
<evidence type="ECO:0000313" key="5">
    <source>
        <dbReference type="Proteomes" id="UP001523401"/>
    </source>
</evidence>
<protein>
    <submittedName>
        <fullName evidence="4">Trypsin-like serine protease</fullName>
        <ecNumber evidence="4">3.4.21.-</ecNumber>
    </submittedName>
</protein>
<dbReference type="Proteomes" id="UP001523401">
    <property type="component" value="Unassembled WGS sequence"/>
</dbReference>
<evidence type="ECO:0000259" key="3">
    <source>
        <dbReference type="PROSITE" id="PS50240"/>
    </source>
</evidence>
<keyword evidence="4" id="KW-0378">Hydrolase</keyword>
<dbReference type="PANTHER" id="PTHR15462">
    <property type="entry name" value="SERINE PROTEASE"/>
    <property type="match status" value="1"/>
</dbReference>
<dbReference type="InterPro" id="IPR018114">
    <property type="entry name" value="TRYPSIN_HIS"/>
</dbReference>
<keyword evidence="5" id="KW-1185">Reference proteome</keyword>
<name>A0ABT1CG51_9PROT</name>
<dbReference type="InterPro" id="IPR043504">
    <property type="entry name" value="Peptidase_S1_PA_chymotrypsin"/>
</dbReference>
<dbReference type="Pfam" id="PF00089">
    <property type="entry name" value="Trypsin"/>
    <property type="match status" value="1"/>
</dbReference>
<dbReference type="PROSITE" id="PS50240">
    <property type="entry name" value="TRYPSIN_DOM"/>
    <property type="match status" value="1"/>
</dbReference>
<dbReference type="EC" id="3.4.21.-" evidence="4"/>
<keyword evidence="1 2" id="KW-0732">Signal</keyword>
<dbReference type="RefSeq" id="WP_252848547.1">
    <property type="nucleotide sequence ID" value="NZ_BAPW01000012.1"/>
</dbReference>
<feature type="signal peptide" evidence="2">
    <location>
        <begin position="1"/>
        <end position="28"/>
    </location>
</feature>
<comment type="caution">
    <text evidence="4">The sequence shown here is derived from an EMBL/GenBank/DDBJ whole genome shotgun (WGS) entry which is preliminary data.</text>
</comment>
<dbReference type="PROSITE" id="PS00134">
    <property type="entry name" value="TRYPSIN_HIS"/>
    <property type="match status" value="1"/>
</dbReference>
<organism evidence="4 5">
    <name type="scientific">Asaia lannensis NBRC 102526</name>
    <dbReference type="NCBI Taxonomy" id="1307926"/>
    <lineage>
        <taxon>Bacteria</taxon>
        <taxon>Pseudomonadati</taxon>
        <taxon>Pseudomonadota</taxon>
        <taxon>Alphaproteobacteria</taxon>
        <taxon>Acetobacterales</taxon>
        <taxon>Acetobacteraceae</taxon>
        <taxon>Asaia</taxon>
    </lineage>
</organism>
<sequence length="247" mass="26138">MKSGFVRDRVLAGVLGLMAVCGTQNAFAVPPVLPGIGQGTRHVIDVAQQPWRILGRVQTELGARCTGFLVAPSVIMTAAHCLWRDEAANFVQPSSIHFMLGYDTGAWRATARAVHVVIAPAYDPFHPLRTSQADHATIVLDHPVIGKNELLPVIRAMPGMPAMLGGYQQDRKELAMGDMACHVTAVRGQLIDHDCAATRGVSGAPLLVCEGDHWGIAGIDVTARDGQGGTAVGLAHADSDNESVSPE</sequence>
<dbReference type="InterPro" id="IPR001254">
    <property type="entry name" value="Trypsin_dom"/>
</dbReference>
<evidence type="ECO:0000256" key="2">
    <source>
        <dbReference type="SAM" id="SignalP"/>
    </source>
</evidence>
<dbReference type="GO" id="GO:0016787">
    <property type="term" value="F:hydrolase activity"/>
    <property type="evidence" value="ECO:0007669"/>
    <property type="project" value="UniProtKB-KW"/>
</dbReference>
<dbReference type="EMBL" id="JAMXQU010000002">
    <property type="protein sequence ID" value="MCO6158999.1"/>
    <property type="molecule type" value="Genomic_DNA"/>
</dbReference>
<evidence type="ECO:0000313" key="4">
    <source>
        <dbReference type="EMBL" id="MCO6158999.1"/>
    </source>
</evidence>